<dbReference type="AlphaFoldDB" id="H0UPZ5"/>
<protein>
    <submittedName>
        <fullName evidence="1">Uncharacterized protein</fullName>
    </submittedName>
</protein>
<dbReference type="RefSeq" id="WP_006583118.1">
    <property type="nucleotide sequence ID" value="NZ_CM001377.1"/>
</dbReference>
<name>H0UPZ5_9BACT</name>
<evidence type="ECO:0000313" key="2">
    <source>
        <dbReference type="Proteomes" id="UP000005730"/>
    </source>
</evidence>
<gene>
    <name evidence="1" type="ORF">TheveDRAFT_0460</name>
</gene>
<accession>H0UPZ5</accession>
<evidence type="ECO:0000313" key="1">
    <source>
        <dbReference type="EMBL" id="EHM09624.1"/>
    </source>
</evidence>
<dbReference type="eggNOG" id="ENOG5033HDB">
    <property type="taxonomic scope" value="Bacteria"/>
</dbReference>
<keyword evidence="2" id="KW-1185">Reference proteome</keyword>
<organism evidence="1 2">
    <name type="scientific">Thermanaerovibrio velox DSM 12556</name>
    <dbReference type="NCBI Taxonomy" id="926567"/>
    <lineage>
        <taxon>Bacteria</taxon>
        <taxon>Thermotogati</taxon>
        <taxon>Synergistota</taxon>
        <taxon>Synergistia</taxon>
        <taxon>Synergistales</taxon>
        <taxon>Synergistaceae</taxon>
        <taxon>Thermanaerovibrio</taxon>
    </lineage>
</organism>
<dbReference type="EMBL" id="CM001377">
    <property type="protein sequence ID" value="EHM09624.1"/>
    <property type="molecule type" value="Genomic_DNA"/>
</dbReference>
<sequence>MESIEGLVRVLNRLFLGRVRVRSWGGSQGCEVLSLRADRGVLVKSMGLVPRVVEASFVRWGRMRVGTPGRWLFDPKAVVVAGGLEGYDAVVKAVPFRLRGRVERGLERVIDLPQERANRVRYFPLEIKGASVMAVFYPIIKGLVKRSVLDKRSGRLLLWYRDGVSSERPARLLMVRVFGAEDPVRWIWL</sequence>
<dbReference type="OrthoDB" id="6437at2"/>
<dbReference type="HOGENOM" id="CLU_1377544_0_0_0"/>
<proteinExistence type="predicted"/>
<reference evidence="1 2" key="1">
    <citation type="submission" date="2011-10" db="EMBL/GenBank/DDBJ databases">
        <title>The Noncontiguous Finished genome of Thermanaerovibrio velox DSM 12556.</title>
        <authorList>
            <consortium name="US DOE Joint Genome Institute (JGI-PGF)"/>
            <person name="Lucas S."/>
            <person name="Copeland A."/>
            <person name="Lapidus A."/>
            <person name="Glavina del Rio T."/>
            <person name="Dalin E."/>
            <person name="Tice H."/>
            <person name="Bruce D."/>
            <person name="Goodwin L."/>
            <person name="Pitluck S."/>
            <person name="Peters L."/>
            <person name="Mikhailova N."/>
            <person name="Teshima H."/>
            <person name="Kyrpides N."/>
            <person name="Mavromatis K."/>
            <person name="Ivanova N."/>
            <person name="Markowitz V."/>
            <person name="Cheng J.-F."/>
            <person name="Hugenholtz P."/>
            <person name="Woyke T."/>
            <person name="Wu D."/>
            <person name="Spring S."/>
            <person name="Brambilla E.-M."/>
            <person name="Klenk H.-P."/>
            <person name="Eisen J.A."/>
        </authorList>
    </citation>
    <scope>NUCLEOTIDE SEQUENCE [LARGE SCALE GENOMIC DNA]</scope>
    <source>
        <strain evidence="1 2">DSM 12556</strain>
    </source>
</reference>
<dbReference type="Proteomes" id="UP000005730">
    <property type="component" value="Chromosome"/>
</dbReference>
<dbReference type="STRING" id="926567.TheveDRAFT_0460"/>